<dbReference type="InterPro" id="IPR001279">
    <property type="entry name" value="Metallo-B-lactamas"/>
</dbReference>
<keyword evidence="4" id="KW-0862">Zinc</keyword>
<feature type="domain" description="Metallo-beta-lactamase" evidence="5">
    <location>
        <begin position="12"/>
        <end position="189"/>
    </location>
</feature>
<dbReference type="SUPFAM" id="SSF56281">
    <property type="entry name" value="Metallo-hydrolase/oxidoreductase"/>
    <property type="match status" value="1"/>
</dbReference>
<evidence type="ECO:0000256" key="1">
    <source>
        <dbReference type="ARBA" id="ARBA00001947"/>
    </source>
</evidence>
<evidence type="ECO:0000259" key="5">
    <source>
        <dbReference type="SMART" id="SM00849"/>
    </source>
</evidence>
<dbReference type="SMART" id="SM00849">
    <property type="entry name" value="Lactamase_B"/>
    <property type="match status" value="1"/>
</dbReference>
<evidence type="ECO:0000256" key="3">
    <source>
        <dbReference type="ARBA" id="ARBA00022801"/>
    </source>
</evidence>
<sequence length="201" mass="22286">MGVIRLVLGACFTNCYIVYHKTTKRCMVIDPADEAEKITECLETNGLIPVYIAVTHGHTDHVLAAADLADHYHVPVAVSRIDAWRLMDEELINSRPYVTKPYRPVRPSVLLSDGDELWLDDLRFTVMILPGHTPGSMALCTEGAIFTGDTMLAGGHGKTSLYGGDETAIEESLRRLKALDGDYIIYPGHKEVTSLDKERRS</sequence>
<gene>
    <name evidence="6" type="ORF">IAB60_09200</name>
</gene>
<dbReference type="Proteomes" id="UP000886860">
    <property type="component" value="Unassembled WGS sequence"/>
</dbReference>
<dbReference type="PANTHER" id="PTHR46233">
    <property type="entry name" value="HYDROXYACYLGLUTATHIONE HYDROLASE GLOC"/>
    <property type="match status" value="1"/>
</dbReference>
<dbReference type="Gene3D" id="3.60.15.10">
    <property type="entry name" value="Ribonuclease Z/Hydroxyacylglutathione hydrolase-like"/>
    <property type="match status" value="1"/>
</dbReference>
<dbReference type="PANTHER" id="PTHR46233:SF3">
    <property type="entry name" value="HYDROXYACYLGLUTATHIONE HYDROLASE GLOC"/>
    <property type="match status" value="1"/>
</dbReference>
<dbReference type="AlphaFoldDB" id="A0A9D1KGL1"/>
<dbReference type="InterPro" id="IPR051453">
    <property type="entry name" value="MBL_Glyoxalase_II"/>
</dbReference>
<dbReference type="CDD" id="cd06262">
    <property type="entry name" value="metallo-hydrolase-like_MBL-fold"/>
    <property type="match status" value="1"/>
</dbReference>
<reference evidence="6" key="2">
    <citation type="journal article" date="2021" name="PeerJ">
        <title>Extensive microbial diversity within the chicken gut microbiome revealed by metagenomics and culture.</title>
        <authorList>
            <person name="Gilroy R."/>
            <person name="Ravi A."/>
            <person name="Getino M."/>
            <person name="Pursley I."/>
            <person name="Horton D.L."/>
            <person name="Alikhan N.F."/>
            <person name="Baker D."/>
            <person name="Gharbi K."/>
            <person name="Hall N."/>
            <person name="Watson M."/>
            <person name="Adriaenssens E.M."/>
            <person name="Foster-Nyarko E."/>
            <person name="Jarju S."/>
            <person name="Secka A."/>
            <person name="Antonio M."/>
            <person name="Oren A."/>
            <person name="Chaudhuri R.R."/>
            <person name="La Ragione R."/>
            <person name="Hildebrand F."/>
            <person name="Pallen M.J."/>
        </authorList>
    </citation>
    <scope>NUCLEOTIDE SEQUENCE</scope>
    <source>
        <strain evidence="6">CHK123-3438</strain>
    </source>
</reference>
<reference evidence="6" key="1">
    <citation type="submission" date="2020-10" db="EMBL/GenBank/DDBJ databases">
        <authorList>
            <person name="Gilroy R."/>
        </authorList>
    </citation>
    <scope>NUCLEOTIDE SEQUENCE</scope>
    <source>
        <strain evidence="6">CHK123-3438</strain>
    </source>
</reference>
<dbReference type="GO" id="GO:0016787">
    <property type="term" value="F:hydrolase activity"/>
    <property type="evidence" value="ECO:0007669"/>
    <property type="project" value="UniProtKB-KW"/>
</dbReference>
<name>A0A9D1KGL1_9FIRM</name>
<evidence type="ECO:0000256" key="4">
    <source>
        <dbReference type="ARBA" id="ARBA00022833"/>
    </source>
</evidence>
<comment type="cofactor">
    <cofactor evidence="1">
        <name>Zn(2+)</name>
        <dbReference type="ChEBI" id="CHEBI:29105"/>
    </cofactor>
</comment>
<accession>A0A9D1KGL1</accession>
<dbReference type="GO" id="GO:0046872">
    <property type="term" value="F:metal ion binding"/>
    <property type="evidence" value="ECO:0007669"/>
    <property type="project" value="UniProtKB-KW"/>
</dbReference>
<dbReference type="EMBL" id="DVKS01000158">
    <property type="protein sequence ID" value="HIT42251.1"/>
    <property type="molecule type" value="Genomic_DNA"/>
</dbReference>
<keyword evidence="2" id="KW-0479">Metal-binding</keyword>
<dbReference type="Pfam" id="PF00753">
    <property type="entry name" value="Lactamase_B"/>
    <property type="match status" value="1"/>
</dbReference>
<dbReference type="InterPro" id="IPR036866">
    <property type="entry name" value="RibonucZ/Hydroxyglut_hydro"/>
</dbReference>
<protein>
    <submittedName>
        <fullName evidence="6">MBL fold metallo-hydrolase</fullName>
    </submittedName>
</protein>
<proteinExistence type="predicted"/>
<evidence type="ECO:0000256" key="2">
    <source>
        <dbReference type="ARBA" id="ARBA00022723"/>
    </source>
</evidence>
<organism evidence="6 7">
    <name type="scientific">Candidatus Caccovicinus merdipullorum</name>
    <dbReference type="NCBI Taxonomy" id="2840724"/>
    <lineage>
        <taxon>Bacteria</taxon>
        <taxon>Bacillati</taxon>
        <taxon>Bacillota</taxon>
        <taxon>Clostridia</taxon>
        <taxon>Eubacteriales</taxon>
        <taxon>Candidatus Caccovicinus</taxon>
    </lineage>
</organism>
<comment type="caution">
    <text evidence="6">The sequence shown here is derived from an EMBL/GenBank/DDBJ whole genome shotgun (WGS) entry which is preliminary data.</text>
</comment>
<evidence type="ECO:0000313" key="6">
    <source>
        <dbReference type="EMBL" id="HIT42251.1"/>
    </source>
</evidence>
<keyword evidence="3" id="KW-0378">Hydrolase</keyword>
<evidence type="ECO:0000313" key="7">
    <source>
        <dbReference type="Proteomes" id="UP000886860"/>
    </source>
</evidence>